<dbReference type="AlphaFoldDB" id="A0AAE2SBH3"/>
<comment type="caution">
    <text evidence="7">The sequence shown here is derived from an EMBL/GenBank/DDBJ whole genome shotgun (WGS) entry which is preliminary data.</text>
</comment>
<dbReference type="PANTHER" id="PTHR34478:SF1">
    <property type="entry name" value="PROTEIN LEMA"/>
    <property type="match status" value="1"/>
</dbReference>
<evidence type="ECO:0000256" key="5">
    <source>
        <dbReference type="ARBA" id="ARBA00023136"/>
    </source>
</evidence>
<comment type="subcellular location">
    <subcellularLocation>
        <location evidence="1">Membrane</location>
        <topology evidence="1">Single-pass membrane protein</topology>
    </subcellularLocation>
</comment>
<evidence type="ECO:0000256" key="3">
    <source>
        <dbReference type="ARBA" id="ARBA00022692"/>
    </source>
</evidence>
<protein>
    <submittedName>
        <fullName evidence="7">LemA family protein</fullName>
    </submittedName>
</protein>
<evidence type="ECO:0000256" key="2">
    <source>
        <dbReference type="ARBA" id="ARBA00008854"/>
    </source>
</evidence>
<sequence length="212" mass="23408">MNHPLAGLFQQISSAMTILYIILAILVGVVLIAVFWAMGTYNGLVKLRNRYRNAFSQIDVQLKRRHDLIPNLVETAKGFMKHERETLEAVIEARNMASSARKDASTEDAESMGALMAAEGGLGNALGRLFALSEAYPDIKSNANMMQLSEELTSTENKVAFSRQAYNDAVTEYNTRTEVFPASVIAGTFNFGQATLFEVASESERDPVKVEF</sequence>
<dbReference type="EMBL" id="JAENIG010000001">
    <property type="protein sequence ID" value="MBK1853869.1"/>
    <property type="molecule type" value="Genomic_DNA"/>
</dbReference>
<keyword evidence="4 6" id="KW-1133">Transmembrane helix</keyword>
<dbReference type="InterPro" id="IPR023353">
    <property type="entry name" value="LemA-like_dom_sf"/>
</dbReference>
<reference evidence="7" key="1">
    <citation type="submission" date="2021-01" db="EMBL/GenBank/DDBJ databases">
        <title>Modified the classification status of verrucomicrobia.</title>
        <authorList>
            <person name="Feng X."/>
        </authorList>
    </citation>
    <scope>NUCLEOTIDE SEQUENCE</scope>
    <source>
        <strain evidence="7">5K15</strain>
    </source>
</reference>
<organism evidence="7 8">
    <name type="scientific">Oceaniferula flava</name>
    <dbReference type="NCBI Taxonomy" id="2800421"/>
    <lineage>
        <taxon>Bacteria</taxon>
        <taxon>Pseudomonadati</taxon>
        <taxon>Verrucomicrobiota</taxon>
        <taxon>Verrucomicrobiia</taxon>
        <taxon>Verrucomicrobiales</taxon>
        <taxon>Verrucomicrobiaceae</taxon>
        <taxon>Oceaniferula</taxon>
    </lineage>
</organism>
<gene>
    <name evidence="7" type="ORF">JIN83_02765</name>
</gene>
<comment type="similarity">
    <text evidence="2">Belongs to the LemA family.</text>
</comment>
<evidence type="ECO:0000256" key="4">
    <source>
        <dbReference type="ARBA" id="ARBA00022989"/>
    </source>
</evidence>
<dbReference type="GO" id="GO:0016020">
    <property type="term" value="C:membrane"/>
    <property type="evidence" value="ECO:0007669"/>
    <property type="project" value="UniProtKB-SubCell"/>
</dbReference>
<keyword evidence="5 6" id="KW-0472">Membrane</keyword>
<dbReference type="Gene3D" id="1.20.1440.20">
    <property type="entry name" value="LemA-like domain"/>
    <property type="match status" value="1"/>
</dbReference>
<dbReference type="Pfam" id="PF04011">
    <property type="entry name" value="LemA"/>
    <property type="match status" value="1"/>
</dbReference>
<feature type="transmembrane region" description="Helical" evidence="6">
    <location>
        <begin position="12"/>
        <end position="38"/>
    </location>
</feature>
<keyword evidence="8" id="KW-1185">Reference proteome</keyword>
<dbReference type="Proteomes" id="UP000634206">
    <property type="component" value="Unassembled WGS sequence"/>
</dbReference>
<proteinExistence type="inferred from homology"/>
<evidence type="ECO:0000256" key="1">
    <source>
        <dbReference type="ARBA" id="ARBA00004167"/>
    </source>
</evidence>
<evidence type="ECO:0000313" key="7">
    <source>
        <dbReference type="EMBL" id="MBK1853869.1"/>
    </source>
</evidence>
<evidence type="ECO:0000256" key="6">
    <source>
        <dbReference type="SAM" id="Phobius"/>
    </source>
</evidence>
<name>A0AAE2SBH3_9BACT</name>
<dbReference type="SUPFAM" id="SSF140478">
    <property type="entry name" value="LemA-like"/>
    <property type="match status" value="1"/>
</dbReference>
<keyword evidence="3 6" id="KW-0812">Transmembrane</keyword>
<evidence type="ECO:0000313" key="8">
    <source>
        <dbReference type="Proteomes" id="UP000634206"/>
    </source>
</evidence>
<dbReference type="InterPro" id="IPR007156">
    <property type="entry name" value="MamQ_LemA"/>
</dbReference>
<dbReference type="PANTHER" id="PTHR34478">
    <property type="entry name" value="PROTEIN LEMA"/>
    <property type="match status" value="1"/>
</dbReference>
<accession>A0AAE2SBH3</accession>